<dbReference type="PANTHER" id="PTHR43280:SF29">
    <property type="entry name" value="ARAC-FAMILY TRANSCRIPTIONAL REGULATOR"/>
    <property type="match status" value="1"/>
</dbReference>
<evidence type="ECO:0000256" key="3">
    <source>
        <dbReference type="ARBA" id="ARBA00023163"/>
    </source>
</evidence>
<sequence length="350" mass="39166">MLSIPIPFVVSLLLVLLAINLHLRFAEQAKSSCLFLAVCAITTSIVGLRWTLNWPILHYVQPVMASLIPVFAWHFFTKANSNRNTFNKLHIIAPLLVFLALISQSFWRAPMDELITLIYLGYGIALISRSTKDELLINVSFSHWEGVKKAETVAGWMLLFSAMIDTAMSLDFALTGGQYSLYILTIGHLFLLPILSIAVVTVGVYTQQQTKAVPAEGPNTDIADEALHNPGMSNENAQHILAALHELMTDKHTYLDPDLTLSKLSRKLTIPAKQISMAVNLIHKKNISKLINEYRIKHAQQLIATTDDSITQILMNSGFQTKSNFNREFSRVVGTTPSEYRKQRSKAHPI</sequence>
<dbReference type="SMART" id="SM00342">
    <property type="entry name" value="HTH_ARAC"/>
    <property type="match status" value="1"/>
</dbReference>
<accession>A0A0M0HNS8</accession>
<gene>
    <name evidence="6" type="ORF">AKJ17_12365</name>
</gene>
<keyword evidence="4" id="KW-0812">Transmembrane</keyword>
<evidence type="ECO:0000259" key="5">
    <source>
        <dbReference type="PROSITE" id="PS01124"/>
    </source>
</evidence>
<dbReference type="PATRIC" id="fig|693.5.peg.2537"/>
<evidence type="ECO:0000313" key="7">
    <source>
        <dbReference type="Proteomes" id="UP000037515"/>
    </source>
</evidence>
<dbReference type="PANTHER" id="PTHR43280">
    <property type="entry name" value="ARAC-FAMILY TRANSCRIPTIONAL REGULATOR"/>
    <property type="match status" value="1"/>
</dbReference>
<dbReference type="GO" id="GO:0003700">
    <property type="term" value="F:DNA-binding transcription factor activity"/>
    <property type="evidence" value="ECO:0007669"/>
    <property type="project" value="InterPro"/>
</dbReference>
<feature type="transmembrane region" description="Helical" evidence="4">
    <location>
        <begin position="6"/>
        <end position="26"/>
    </location>
</feature>
<dbReference type="Proteomes" id="UP000037515">
    <property type="component" value="Unassembled WGS sequence"/>
</dbReference>
<dbReference type="STRING" id="693.AKJ17_12365"/>
<feature type="transmembrane region" description="Helical" evidence="4">
    <location>
        <begin position="89"/>
        <end position="107"/>
    </location>
</feature>
<organism evidence="6 7">
    <name type="scientific">Vibrio nereis</name>
    <dbReference type="NCBI Taxonomy" id="693"/>
    <lineage>
        <taxon>Bacteria</taxon>
        <taxon>Pseudomonadati</taxon>
        <taxon>Pseudomonadota</taxon>
        <taxon>Gammaproteobacteria</taxon>
        <taxon>Vibrionales</taxon>
        <taxon>Vibrionaceae</taxon>
        <taxon>Vibrio</taxon>
    </lineage>
</organism>
<keyword evidence="4" id="KW-0472">Membrane</keyword>
<protein>
    <submittedName>
        <fullName evidence="6">AraC family transcriptional regulator</fullName>
    </submittedName>
</protein>
<dbReference type="Pfam" id="PF12833">
    <property type="entry name" value="HTH_18"/>
    <property type="match status" value="1"/>
</dbReference>
<evidence type="ECO:0000256" key="1">
    <source>
        <dbReference type="ARBA" id="ARBA00023015"/>
    </source>
</evidence>
<dbReference type="InterPro" id="IPR018060">
    <property type="entry name" value="HTH_AraC"/>
</dbReference>
<dbReference type="PRINTS" id="PR00032">
    <property type="entry name" value="HTHARAC"/>
</dbReference>
<dbReference type="AlphaFoldDB" id="A0A0M0HNS8"/>
<feature type="transmembrane region" description="Helical" evidence="4">
    <location>
        <begin position="56"/>
        <end position="77"/>
    </location>
</feature>
<dbReference type="PROSITE" id="PS01124">
    <property type="entry name" value="HTH_ARAC_FAMILY_2"/>
    <property type="match status" value="1"/>
</dbReference>
<keyword evidence="2" id="KW-0238">DNA-binding</keyword>
<dbReference type="InterPro" id="IPR020449">
    <property type="entry name" value="Tscrpt_reg_AraC-type_HTH"/>
</dbReference>
<evidence type="ECO:0000313" key="6">
    <source>
        <dbReference type="EMBL" id="KOO03333.1"/>
    </source>
</evidence>
<reference evidence="7" key="1">
    <citation type="submission" date="2015-08" db="EMBL/GenBank/DDBJ databases">
        <title>Vibrio galatheae sp. nov., a novel member of the Vibrionaceae family isolated from the Solomon Islands.</title>
        <authorList>
            <person name="Giubergia S."/>
            <person name="Machado H."/>
            <person name="Mateiu R.V."/>
            <person name="Gram L."/>
        </authorList>
    </citation>
    <scope>NUCLEOTIDE SEQUENCE [LARGE SCALE GENOMIC DNA]</scope>
    <source>
        <strain evidence="7">DSM 19584</strain>
    </source>
</reference>
<feature type="domain" description="HTH araC/xylS-type" evidence="5">
    <location>
        <begin position="238"/>
        <end position="343"/>
    </location>
</feature>
<dbReference type="InterPro" id="IPR018062">
    <property type="entry name" value="HTH_AraC-typ_CS"/>
</dbReference>
<dbReference type="SUPFAM" id="SSF46689">
    <property type="entry name" value="Homeodomain-like"/>
    <property type="match status" value="1"/>
</dbReference>
<dbReference type="PROSITE" id="PS00041">
    <property type="entry name" value="HTH_ARAC_FAMILY_1"/>
    <property type="match status" value="1"/>
</dbReference>
<keyword evidence="4" id="KW-1133">Transmembrane helix</keyword>
<keyword evidence="3" id="KW-0804">Transcription</keyword>
<name>A0A0M0HNS8_VIBNE</name>
<keyword evidence="7" id="KW-1185">Reference proteome</keyword>
<feature type="transmembrane region" description="Helical" evidence="4">
    <location>
        <begin position="33"/>
        <end position="50"/>
    </location>
</feature>
<dbReference type="InterPro" id="IPR009057">
    <property type="entry name" value="Homeodomain-like_sf"/>
</dbReference>
<dbReference type="GO" id="GO:0043565">
    <property type="term" value="F:sequence-specific DNA binding"/>
    <property type="evidence" value="ECO:0007669"/>
    <property type="project" value="InterPro"/>
</dbReference>
<dbReference type="RefSeq" id="WP_053396119.1">
    <property type="nucleotide sequence ID" value="NZ_LHPJ01000008.1"/>
</dbReference>
<evidence type="ECO:0000256" key="2">
    <source>
        <dbReference type="ARBA" id="ARBA00023125"/>
    </source>
</evidence>
<comment type="caution">
    <text evidence="6">The sequence shown here is derived from an EMBL/GenBank/DDBJ whole genome shotgun (WGS) entry which is preliminary data.</text>
</comment>
<dbReference type="Gene3D" id="1.10.10.60">
    <property type="entry name" value="Homeodomain-like"/>
    <property type="match status" value="1"/>
</dbReference>
<dbReference type="EMBL" id="LHPJ01000008">
    <property type="protein sequence ID" value="KOO03333.1"/>
    <property type="molecule type" value="Genomic_DNA"/>
</dbReference>
<feature type="transmembrane region" description="Helical" evidence="4">
    <location>
        <begin position="181"/>
        <end position="205"/>
    </location>
</feature>
<dbReference type="OrthoDB" id="345413at2"/>
<evidence type="ECO:0000256" key="4">
    <source>
        <dbReference type="SAM" id="Phobius"/>
    </source>
</evidence>
<proteinExistence type="predicted"/>
<keyword evidence="1" id="KW-0805">Transcription regulation</keyword>